<reference evidence="5" key="1">
    <citation type="submission" date="2020-06" db="EMBL/GenBank/DDBJ databases">
        <title>Draft genome of Bugula neritina, a colonial animal packing powerful symbionts and potential medicines.</title>
        <authorList>
            <person name="Rayko M."/>
        </authorList>
    </citation>
    <scope>NUCLEOTIDE SEQUENCE [LARGE SCALE GENOMIC DNA]</scope>
    <source>
        <strain evidence="5">Kwan_BN1</strain>
    </source>
</reference>
<dbReference type="PROSITE" id="PS50002">
    <property type="entry name" value="SH3"/>
    <property type="match status" value="1"/>
</dbReference>
<feature type="domain" description="SH3" evidence="4">
    <location>
        <begin position="133"/>
        <end position="194"/>
    </location>
</feature>
<evidence type="ECO:0000313" key="5">
    <source>
        <dbReference type="EMBL" id="KAF6017880.1"/>
    </source>
</evidence>
<dbReference type="GO" id="GO:0016477">
    <property type="term" value="P:cell migration"/>
    <property type="evidence" value="ECO:0007669"/>
    <property type="project" value="TreeGrafter"/>
</dbReference>
<dbReference type="OrthoDB" id="10255964at2759"/>
<evidence type="ECO:0000256" key="3">
    <source>
        <dbReference type="SAM" id="MobiDB-lite"/>
    </source>
</evidence>
<dbReference type="InterPro" id="IPR001452">
    <property type="entry name" value="SH3_domain"/>
</dbReference>
<evidence type="ECO:0000259" key="4">
    <source>
        <dbReference type="PROSITE" id="PS50002"/>
    </source>
</evidence>
<evidence type="ECO:0000256" key="2">
    <source>
        <dbReference type="PROSITE-ProRule" id="PRU00192"/>
    </source>
</evidence>
<feature type="region of interest" description="Disordered" evidence="3">
    <location>
        <begin position="194"/>
        <end position="277"/>
    </location>
</feature>
<accession>A0A7J7IVL3</accession>
<dbReference type="PRINTS" id="PR00452">
    <property type="entry name" value="SH3DOMAIN"/>
</dbReference>
<gene>
    <name evidence="5" type="ORF">EB796_023819</name>
</gene>
<dbReference type="PANTHER" id="PTHR14167:SF92">
    <property type="entry name" value="CIN85 AND CD2AP RELATED, ISOFORM J"/>
    <property type="match status" value="1"/>
</dbReference>
<feature type="compositionally biased region" description="Polar residues" evidence="3">
    <location>
        <begin position="72"/>
        <end position="84"/>
    </location>
</feature>
<keyword evidence="6" id="KW-1185">Reference proteome</keyword>
<dbReference type="InterPro" id="IPR036028">
    <property type="entry name" value="SH3-like_dom_sf"/>
</dbReference>
<evidence type="ECO:0000313" key="6">
    <source>
        <dbReference type="Proteomes" id="UP000593567"/>
    </source>
</evidence>
<dbReference type="AlphaFoldDB" id="A0A7J7IVL3"/>
<proteinExistence type="predicted"/>
<sequence length="277" mass="30061">MSARKATIDCTDKDAQYLGSGLTKHQNKLMNVFTSLKEHLQIQNTDKNLKTKYHHRYAVDDFSASDEIPEDSATNNNEPTSAVTPDTDLLENDVCSKTNAGDGESPTNLEANGCKKACAIIPMDIRPLIKQAYNGTKAKVLFSYKACNEDELTLEEGQIIQVTDMKLDDAGWWKGELAGRVGVFPDNFVQLLTDEEPAPPTATGVKIEQSPTATSPEADQPQPGRLPPRPGGLAKPVEMTTTDSGRGLSINSKPKAADIEPARPLVNGRVDEKPPCL</sequence>
<comment type="caution">
    <text evidence="5">The sequence shown here is derived from an EMBL/GenBank/DDBJ whole genome shotgun (WGS) entry which is preliminary data.</text>
</comment>
<dbReference type="Proteomes" id="UP000593567">
    <property type="component" value="Unassembled WGS sequence"/>
</dbReference>
<feature type="region of interest" description="Disordered" evidence="3">
    <location>
        <begin position="64"/>
        <end position="87"/>
    </location>
</feature>
<dbReference type="Gene3D" id="2.30.30.40">
    <property type="entry name" value="SH3 Domains"/>
    <property type="match status" value="1"/>
</dbReference>
<dbReference type="PANTHER" id="PTHR14167">
    <property type="entry name" value="SH3 DOMAIN-CONTAINING"/>
    <property type="match status" value="1"/>
</dbReference>
<dbReference type="InterPro" id="IPR050384">
    <property type="entry name" value="Endophilin_SH3RF"/>
</dbReference>
<dbReference type="SMART" id="SM00326">
    <property type="entry name" value="SH3"/>
    <property type="match status" value="1"/>
</dbReference>
<organism evidence="5 6">
    <name type="scientific">Bugula neritina</name>
    <name type="common">Brown bryozoan</name>
    <name type="synonym">Sertularia neritina</name>
    <dbReference type="NCBI Taxonomy" id="10212"/>
    <lineage>
        <taxon>Eukaryota</taxon>
        <taxon>Metazoa</taxon>
        <taxon>Spiralia</taxon>
        <taxon>Lophotrochozoa</taxon>
        <taxon>Bryozoa</taxon>
        <taxon>Gymnolaemata</taxon>
        <taxon>Cheilostomatida</taxon>
        <taxon>Flustrina</taxon>
        <taxon>Buguloidea</taxon>
        <taxon>Bugulidae</taxon>
        <taxon>Bugula</taxon>
    </lineage>
</organism>
<evidence type="ECO:0000256" key="1">
    <source>
        <dbReference type="ARBA" id="ARBA00022443"/>
    </source>
</evidence>
<dbReference type="GO" id="GO:0007015">
    <property type="term" value="P:actin filament organization"/>
    <property type="evidence" value="ECO:0007669"/>
    <property type="project" value="TreeGrafter"/>
</dbReference>
<protein>
    <submittedName>
        <fullName evidence="5">CD2AP</fullName>
    </submittedName>
</protein>
<name>A0A7J7IVL3_BUGNE</name>
<dbReference type="Pfam" id="PF07653">
    <property type="entry name" value="SH3_2"/>
    <property type="match status" value="1"/>
</dbReference>
<dbReference type="SUPFAM" id="SSF50044">
    <property type="entry name" value="SH3-domain"/>
    <property type="match status" value="1"/>
</dbReference>
<dbReference type="EMBL" id="VXIV02003353">
    <property type="protein sequence ID" value="KAF6017880.1"/>
    <property type="molecule type" value="Genomic_DNA"/>
</dbReference>
<keyword evidence="1 2" id="KW-0728">SH3 domain</keyword>
<feature type="compositionally biased region" description="Polar residues" evidence="3">
    <location>
        <begin position="239"/>
        <end position="252"/>
    </location>
</feature>